<accession>A0ABN4TYS0</accession>
<dbReference type="CDD" id="cd16098">
    <property type="entry name" value="FliS"/>
    <property type="match status" value="1"/>
</dbReference>
<keyword evidence="7" id="KW-0966">Cell projection</keyword>
<evidence type="ECO:0000256" key="6">
    <source>
        <dbReference type="PIRNR" id="PIRNR039090"/>
    </source>
</evidence>
<keyword evidence="5" id="KW-0143">Chaperone</keyword>
<dbReference type="PANTHER" id="PTHR34773:SF1">
    <property type="entry name" value="FLAGELLAR SECRETION CHAPERONE FLIS"/>
    <property type="match status" value="1"/>
</dbReference>
<dbReference type="RefSeq" id="WP_071018456.1">
    <property type="nucleotide sequence ID" value="NZ_CP017755.1"/>
</dbReference>
<dbReference type="EMBL" id="CP017755">
    <property type="protein sequence ID" value="AOZ10206.1"/>
    <property type="molecule type" value="Genomic_DNA"/>
</dbReference>
<dbReference type="Gene3D" id="1.20.120.340">
    <property type="entry name" value="Flagellar protein FliS"/>
    <property type="match status" value="1"/>
</dbReference>
<dbReference type="InterPro" id="IPR003713">
    <property type="entry name" value="FliS"/>
</dbReference>
<keyword evidence="8" id="KW-1185">Reference proteome</keyword>
<dbReference type="PANTHER" id="PTHR34773">
    <property type="entry name" value="FLAGELLAR SECRETION CHAPERONE FLIS"/>
    <property type="match status" value="1"/>
</dbReference>
<evidence type="ECO:0000256" key="4">
    <source>
        <dbReference type="ARBA" id="ARBA00022795"/>
    </source>
</evidence>
<dbReference type="SUPFAM" id="SSF101116">
    <property type="entry name" value="Flagellar export chaperone FliS"/>
    <property type="match status" value="1"/>
</dbReference>
<keyword evidence="7" id="KW-0282">Flagellum</keyword>
<reference evidence="7 8" key="1">
    <citation type="submission" date="2016-10" db="EMBL/GenBank/DDBJ databases">
        <title>Complete genome sequences of three Cupriavidus strains isolated from various Malaysian environments.</title>
        <authorList>
            <person name="Abdullah A.A.-A."/>
            <person name="Shafie N.A.H."/>
            <person name="Lau N.S."/>
        </authorList>
    </citation>
    <scope>NUCLEOTIDE SEQUENCE [LARGE SCALE GENOMIC DNA]</scope>
    <source>
        <strain evidence="7 8">USMAA1020</strain>
    </source>
</reference>
<name>A0ABN4TYS0_9BURK</name>
<keyword evidence="3 6" id="KW-0963">Cytoplasm</keyword>
<dbReference type="NCBIfam" id="TIGR00208">
    <property type="entry name" value="fliS"/>
    <property type="match status" value="1"/>
</dbReference>
<keyword evidence="4 6" id="KW-1005">Bacterial flagellum biogenesis</keyword>
<keyword evidence="7" id="KW-0969">Cilium</keyword>
<sequence length="136" mass="14669">MYARNAANTYAKIGVQTGAMSASPQQLITMLYDGARGAIARAKFHMADGNIADKGKAIGHAMRIIDNGLRASLDHEAGGDISASLEQLYEYMSRRLFQANLNNDATILEEVDRLLENLASAWAQIAATPQPVAMES</sequence>
<protein>
    <recommendedName>
        <fullName evidence="6">Flagellar secretion chaperone FliS</fullName>
    </recommendedName>
</protein>
<evidence type="ECO:0000313" key="7">
    <source>
        <dbReference type="EMBL" id="AOZ10206.1"/>
    </source>
</evidence>
<evidence type="ECO:0000256" key="2">
    <source>
        <dbReference type="ARBA" id="ARBA00008787"/>
    </source>
</evidence>
<dbReference type="Pfam" id="PF02561">
    <property type="entry name" value="FliS"/>
    <property type="match status" value="1"/>
</dbReference>
<dbReference type="InterPro" id="IPR036584">
    <property type="entry name" value="FliS_sf"/>
</dbReference>
<evidence type="ECO:0000256" key="1">
    <source>
        <dbReference type="ARBA" id="ARBA00004514"/>
    </source>
</evidence>
<comment type="subcellular location">
    <subcellularLocation>
        <location evidence="1 6">Cytoplasm</location>
        <location evidence="1 6">Cytosol</location>
    </subcellularLocation>
</comment>
<dbReference type="Proteomes" id="UP000177515">
    <property type="component" value="Chromosome 2"/>
</dbReference>
<dbReference type="PIRSF" id="PIRSF039090">
    <property type="entry name" value="Flis"/>
    <property type="match status" value="1"/>
</dbReference>
<comment type="similarity">
    <text evidence="2 6">Belongs to the FliS family.</text>
</comment>
<proteinExistence type="inferred from homology"/>
<evidence type="ECO:0000256" key="5">
    <source>
        <dbReference type="ARBA" id="ARBA00023186"/>
    </source>
</evidence>
<evidence type="ECO:0000313" key="8">
    <source>
        <dbReference type="Proteomes" id="UP000177515"/>
    </source>
</evidence>
<evidence type="ECO:0000256" key="3">
    <source>
        <dbReference type="ARBA" id="ARBA00022490"/>
    </source>
</evidence>
<organism evidence="7 8">
    <name type="scientific">Cupriavidus malaysiensis</name>
    <dbReference type="NCBI Taxonomy" id="367825"/>
    <lineage>
        <taxon>Bacteria</taxon>
        <taxon>Pseudomonadati</taxon>
        <taxon>Pseudomonadota</taxon>
        <taxon>Betaproteobacteria</taxon>
        <taxon>Burkholderiales</taxon>
        <taxon>Burkholderiaceae</taxon>
        <taxon>Cupriavidus</taxon>
    </lineage>
</organism>
<gene>
    <name evidence="7" type="ORF">BKK80_31805</name>
</gene>